<comment type="caution">
    <text evidence="1">The sequence shown here is derived from an EMBL/GenBank/DDBJ whole genome shotgun (WGS) entry which is preliminary data.</text>
</comment>
<evidence type="ECO:0000313" key="1">
    <source>
        <dbReference type="EMBL" id="CAH6718205.1"/>
    </source>
</evidence>
<organism evidence="1 2">
    <name type="scientific">[Candida] jaroonii</name>
    <dbReference type="NCBI Taxonomy" id="467808"/>
    <lineage>
        <taxon>Eukaryota</taxon>
        <taxon>Fungi</taxon>
        <taxon>Dikarya</taxon>
        <taxon>Ascomycota</taxon>
        <taxon>Saccharomycotina</taxon>
        <taxon>Pichiomycetes</taxon>
        <taxon>Debaryomycetaceae</taxon>
        <taxon>Yamadazyma</taxon>
    </lineage>
</organism>
<name>A0ACA9XZY6_9ASCO</name>
<evidence type="ECO:0000313" key="2">
    <source>
        <dbReference type="Proteomes" id="UP001152531"/>
    </source>
</evidence>
<sequence length="815" mass="94978">MSFSIYDLDEEIRDLLQLDNFLGGLTVNEFVEELSKDHFLKGAEVNKLEYLDPKPYIRTFESALRELKQLSNEAQNQKAHMERQVEDYEIRHSRNVLELSDQIETITQQFSKLDVRISDVTNQIDPLNTALNKISNSRDVSIETIFLIRAYHGFFTKEKYEPLETLRTSKRYEDKSKCAKTVNNLLTLARKIESPDIAKTAHCIKIIEQFSGLMETELLNEFEIALENDEFETMKEISNILIDYNGGENVIQTFVSKNEFFEEEELQDLGKSLLDDESAWPVLSDVNSSEHIKDEEIYNLLNQLKVTIKGQARIVSQVFQNPTPVLRIFIQRVYAQLIQNKVSNLLTYSLSFGALAHVRVLHMLFQMVNEFTKDLKDFFITNEFDNDNELSGILDQCFYDLFIEFTSENYYFIREKKNLEETIYNIVSKFNSYNEKSLTNKSLSEAISNLNNMDYNITPTEKDSFVDKFGFKFIEKKRYDQFKEFMKTRLDVRRSSTSLDGEDLKERQEYTGLNLRLVETIIKTVVESIARVLEIEPNRSPEYALEILEILLFDFGKMYIEGGLEVIYDNAKLESNYSKINSVQEVNFNYLNSFHLLGQILFIISSCIKKIIIPCAVNNPTIRNRMINLTNGYIKRCELSINIILSETIDLSYNKLNYYLSKQKKKDFVGDNITEDDTEACELVSEFMYDVFESLSRNLDNDNLLNVLNKIGDKFLNALLEHFKKFPVNSTGGIILTRDVIRYQSVIDKWEIPELSENFQILKEIGNLFTVHPNLINSLVTEGQLATLKPLTIRQYISKRTDFNPSYIERFFSFK</sequence>
<accession>A0ACA9XZY6</accession>
<proteinExistence type="predicted"/>
<dbReference type="Proteomes" id="UP001152531">
    <property type="component" value="Unassembled WGS sequence"/>
</dbReference>
<gene>
    <name evidence="1" type="ORF">CLIB1444_01S01464</name>
</gene>
<dbReference type="EMBL" id="CALSDN010000001">
    <property type="protein sequence ID" value="CAH6718205.1"/>
    <property type="molecule type" value="Genomic_DNA"/>
</dbReference>
<keyword evidence="2" id="KW-1185">Reference proteome</keyword>
<reference evidence="1" key="1">
    <citation type="submission" date="2022-06" db="EMBL/GenBank/DDBJ databases">
        <authorList>
            <person name="Legras J.-L."/>
            <person name="Devillers H."/>
            <person name="Grondin C."/>
        </authorList>
    </citation>
    <scope>NUCLEOTIDE SEQUENCE</scope>
    <source>
        <strain evidence="1">CLIB 1444</strain>
    </source>
</reference>
<protein>
    <submittedName>
        <fullName evidence="1">Exocyst complex component Sec10p</fullName>
    </submittedName>
</protein>